<dbReference type="SUPFAM" id="SSF52374">
    <property type="entry name" value="Nucleotidylyl transferase"/>
    <property type="match status" value="1"/>
</dbReference>
<keyword evidence="4" id="KW-0067">ATP-binding</keyword>
<dbReference type="RefSeq" id="WP_129646924.1">
    <property type="nucleotide sequence ID" value="NZ_LR215037.1"/>
</dbReference>
<evidence type="ECO:0000256" key="3">
    <source>
        <dbReference type="ARBA" id="ARBA00022741"/>
    </source>
</evidence>
<dbReference type="PANTHER" id="PTHR10890:SF3">
    <property type="entry name" value="CYSTEINE--TRNA LIGASE, CYTOPLASMIC"/>
    <property type="match status" value="1"/>
</dbReference>
<name>A0A449B4V8_9BACT</name>
<evidence type="ECO:0000313" key="6">
    <source>
        <dbReference type="EMBL" id="VEU75644.1"/>
    </source>
</evidence>
<keyword evidence="7" id="KW-1185">Reference proteome</keyword>
<evidence type="ECO:0000313" key="7">
    <source>
        <dbReference type="Proteomes" id="UP000290243"/>
    </source>
</evidence>
<accession>A0A449B4V8</accession>
<feature type="domain" description="tRNA synthetases class I catalytic" evidence="5">
    <location>
        <begin position="3"/>
        <end position="288"/>
    </location>
</feature>
<dbReference type="EMBL" id="LR215037">
    <property type="protein sequence ID" value="VEU75644.1"/>
    <property type="molecule type" value="Genomic_DNA"/>
</dbReference>
<dbReference type="GO" id="GO:0005829">
    <property type="term" value="C:cytosol"/>
    <property type="evidence" value="ECO:0007669"/>
    <property type="project" value="TreeGrafter"/>
</dbReference>
<dbReference type="InterPro" id="IPR014729">
    <property type="entry name" value="Rossmann-like_a/b/a_fold"/>
</dbReference>
<gene>
    <name evidence="6" type="primary">cysS</name>
    <name evidence="6" type="ORF">NCTC10168_00571</name>
</gene>
<dbReference type="AlphaFoldDB" id="A0A449B4V8"/>
<dbReference type="PRINTS" id="PR00983">
    <property type="entry name" value="TRNASYNTHCYS"/>
</dbReference>
<organism evidence="6 7">
    <name type="scientific">Mycoplasmopsis maculosa</name>
    <dbReference type="NCBI Taxonomy" id="114885"/>
    <lineage>
        <taxon>Bacteria</taxon>
        <taxon>Bacillati</taxon>
        <taxon>Mycoplasmatota</taxon>
        <taxon>Mycoplasmoidales</taxon>
        <taxon>Metamycoplasmataceae</taxon>
        <taxon>Mycoplasmopsis</taxon>
    </lineage>
</organism>
<dbReference type="InterPro" id="IPR032678">
    <property type="entry name" value="tRNA-synt_1_cat_dom"/>
</dbReference>
<dbReference type="InterPro" id="IPR024909">
    <property type="entry name" value="Cys-tRNA/MSH_ligase"/>
</dbReference>
<dbReference type="OrthoDB" id="9815130at2"/>
<dbReference type="KEGG" id="mmau:NCTC10168_00571"/>
<evidence type="ECO:0000259" key="5">
    <source>
        <dbReference type="Pfam" id="PF01406"/>
    </source>
</evidence>
<reference evidence="6 7" key="1">
    <citation type="submission" date="2019-01" db="EMBL/GenBank/DDBJ databases">
        <authorList>
            <consortium name="Pathogen Informatics"/>
        </authorList>
    </citation>
    <scope>NUCLEOTIDE SEQUENCE [LARGE SCALE GENOMIC DNA]</scope>
    <source>
        <strain evidence="6 7">NCTC10168</strain>
    </source>
</reference>
<dbReference type="Gene3D" id="3.40.50.620">
    <property type="entry name" value="HUPs"/>
    <property type="match status" value="1"/>
</dbReference>
<dbReference type="GO" id="GO:0004817">
    <property type="term" value="F:cysteine-tRNA ligase activity"/>
    <property type="evidence" value="ECO:0007669"/>
    <property type="project" value="UniProtKB-EC"/>
</dbReference>
<protein>
    <submittedName>
        <fullName evidence="6">Cysteine--tRNA ligase</fullName>
        <ecNumber evidence="6">6.1.1.16</ecNumber>
    </submittedName>
</protein>
<dbReference type="PANTHER" id="PTHR10890">
    <property type="entry name" value="CYSTEINYL-TRNA SYNTHETASE"/>
    <property type="match status" value="1"/>
</dbReference>
<keyword evidence="3" id="KW-0547">Nucleotide-binding</keyword>
<dbReference type="EC" id="6.1.1.16" evidence="6"/>
<proteinExistence type="predicted"/>
<evidence type="ECO:0000256" key="4">
    <source>
        <dbReference type="ARBA" id="ARBA00022840"/>
    </source>
</evidence>
<comment type="subunit">
    <text evidence="1">Monomer.</text>
</comment>
<sequence>MKKIYVCGPTVYNDPHIGNLRPIVTFDLMLKAYRALGKKFKFIHNITDVDDKIINKAIEENKTEQEISELYYQKYLQLLNKMNVDTISNIEKVTDNIELIKDYINKLYTSKNAYKDNIGNVWFDVNKNKENYGVVSNQKLDNMEFEEQNQDKQYEADFALWKITTKGIKFDSIFGHGRPGWHTECVALIDKHFGKEGVDVHGGGMDLTFPHHENENIQHFSLFGKNLAKNWLRTGQINLNGIKMSKSLGNIISAFDFIEKYGASLFKIIILSSKFTAHINLTQELIDNMISIEKKYKKLLFKFFTSFFIDELDTKINDKIKEILTMISEGEFSNFNYLLNEEIKEFNRSKSIINAKNIYFILKVIHPELTDINKYKKYIDLYNEWNYFIDKKDYINADKIRDILIKNDLL</sequence>
<dbReference type="Proteomes" id="UP000290243">
    <property type="component" value="Chromosome"/>
</dbReference>
<dbReference type="Pfam" id="PF01406">
    <property type="entry name" value="tRNA-synt_1e"/>
    <property type="match status" value="1"/>
</dbReference>
<keyword evidence="2 6" id="KW-0436">Ligase</keyword>
<evidence type="ECO:0000256" key="2">
    <source>
        <dbReference type="ARBA" id="ARBA00022598"/>
    </source>
</evidence>
<evidence type="ECO:0000256" key="1">
    <source>
        <dbReference type="ARBA" id="ARBA00011245"/>
    </source>
</evidence>
<dbReference type="GO" id="GO:0005524">
    <property type="term" value="F:ATP binding"/>
    <property type="evidence" value="ECO:0007669"/>
    <property type="project" value="UniProtKB-KW"/>
</dbReference>
<dbReference type="GO" id="GO:0006423">
    <property type="term" value="P:cysteinyl-tRNA aminoacylation"/>
    <property type="evidence" value="ECO:0007669"/>
    <property type="project" value="TreeGrafter"/>
</dbReference>